<organism evidence="1 2">
    <name type="scientific">Allacma fusca</name>
    <dbReference type="NCBI Taxonomy" id="39272"/>
    <lineage>
        <taxon>Eukaryota</taxon>
        <taxon>Metazoa</taxon>
        <taxon>Ecdysozoa</taxon>
        <taxon>Arthropoda</taxon>
        <taxon>Hexapoda</taxon>
        <taxon>Collembola</taxon>
        <taxon>Symphypleona</taxon>
        <taxon>Sminthuridae</taxon>
        <taxon>Allacma</taxon>
    </lineage>
</organism>
<dbReference type="OrthoDB" id="7664156at2759"/>
<keyword evidence="2" id="KW-1185">Reference proteome</keyword>
<reference evidence="1" key="1">
    <citation type="submission" date="2021-06" db="EMBL/GenBank/DDBJ databases">
        <authorList>
            <person name="Hodson N. C."/>
            <person name="Mongue J. A."/>
            <person name="Jaron S. K."/>
        </authorList>
    </citation>
    <scope>NUCLEOTIDE SEQUENCE</scope>
</reference>
<accession>A0A8J2PWC3</accession>
<evidence type="ECO:0000313" key="2">
    <source>
        <dbReference type="Proteomes" id="UP000708208"/>
    </source>
</evidence>
<evidence type="ECO:0000313" key="1">
    <source>
        <dbReference type="EMBL" id="CAG7835589.1"/>
    </source>
</evidence>
<comment type="caution">
    <text evidence="1">The sequence shown here is derived from an EMBL/GenBank/DDBJ whole genome shotgun (WGS) entry which is preliminary data.</text>
</comment>
<gene>
    <name evidence="1" type="ORF">AFUS01_LOCUS44941</name>
</gene>
<dbReference type="EMBL" id="CAJVCH010570681">
    <property type="protein sequence ID" value="CAG7835589.1"/>
    <property type="molecule type" value="Genomic_DNA"/>
</dbReference>
<dbReference type="Proteomes" id="UP000708208">
    <property type="component" value="Unassembled WGS sequence"/>
</dbReference>
<dbReference type="AlphaFoldDB" id="A0A8J2PWC3"/>
<proteinExistence type="predicted"/>
<protein>
    <submittedName>
        <fullName evidence="1">Uncharacterized protein</fullName>
    </submittedName>
</protein>
<sequence length="135" mass="15191">MIGNDRKSSDLSQLSSFRVSRFSHKSQHLLKGKPLYLILSLNSFTEFILKALEKPVTASMSMGLKFLIFSLVIMTGHCRPHHADLEPTDVCLFTCDFCFTGETLLKCANECIILEGNVGPVWRKTCPYFGQPPTF</sequence>
<name>A0A8J2PWC3_9HEXA</name>